<dbReference type="GO" id="GO:0120159">
    <property type="term" value="F:rRNA pseudouridine synthase activity"/>
    <property type="evidence" value="ECO:0007669"/>
    <property type="project" value="UniProtKB-ARBA"/>
</dbReference>
<evidence type="ECO:0000313" key="8">
    <source>
        <dbReference type="Proteomes" id="UP000886787"/>
    </source>
</evidence>
<dbReference type="FunFam" id="3.10.290.10:FF:000003">
    <property type="entry name" value="Pseudouridine synthase"/>
    <property type="match status" value="1"/>
</dbReference>
<evidence type="ECO:0000256" key="1">
    <source>
        <dbReference type="ARBA" id="ARBA00008348"/>
    </source>
</evidence>
<protein>
    <recommendedName>
        <fullName evidence="5">Pseudouridine synthase</fullName>
        <ecNumber evidence="5">5.4.99.-</ecNumber>
    </recommendedName>
</protein>
<keyword evidence="2 4" id="KW-0694">RNA-binding</keyword>
<dbReference type="InterPro" id="IPR020094">
    <property type="entry name" value="TruA/RsuA/RluB/E/F_N"/>
</dbReference>
<keyword evidence="3 5" id="KW-0413">Isomerase</keyword>
<evidence type="ECO:0000256" key="5">
    <source>
        <dbReference type="RuleBase" id="RU003887"/>
    </source>
</evidence>
<dbReference type="Gene3D" id="3.10.290.10">
    <property type="entry name" value="RNA-binding S4 domain"/>
    <property type="match status" value="1"/>
</dbReference>
<dbReference type="PROSITE" id="PS01149">
    <property type="entry name" value="PSI_RSU"/>
    <property type="match status" value="1"/>
</dbReference>
<feature type="domain" description="RNA-binding S4" evidence="6">
    <location>
        <begin position="4"/>
        <end position="66"/>
    </location>
</feature>
<dbReference type="Pfam" id="PF01479">
    <property type="entry name" value="S4"/>
    <property type="match status" value="1"/>
</dbReference>
<dbReference type="InterPro" id="IPR002942">
    <property type="entry name" value="S4_RNA-bd"/>
</dbReference>
<dbReference type="InterPro" id="IPR020103">
    <property type="entry name" value="PsdUridine_synth_cat_dom_sf"/>
</dbReference>
<dbReference type="InterPro" id="IPR000748">
    <property type="entry name" value="PsdUridine_synth_RsuA/RluB/E/F"/>
</dbReference>
<accession>A0A9D0ZHK1</accession>
<dbReference type="Gene3D" id="3.30.70.580">
    <property type="entry name" value="Pseudouridine synthase I, catalytic domain, N-terminal subdomain"/>
    <property type="match status" value="1"/>
</dbReference>
<dbReference type="PANTHER" id="PTHR47683">
    <property type="entry name" value="PSEUDOURIDINE SYNTHASE FAMILY PROTEIN-RELATED"/>
    <property type="match status" value="1"/>
</dbReference>
<evidence type="ECO:0000256" key="4">
    <source>
        <dbReference type="PROSITE-ProRule" id="PRU00182"/>
    </source>
</evidence>
<dbReference type="Proteomes" id="UP000886787">
    <property type="component" value="Unassembled WGS sequence"/>
</dbReference>
<evidence type="ECO:0000256" key="2">
    <source>
        <dbReference type="ARBA" id="ARBA00022884"/>
    </source>
</evidence>
<comment type="caution">
    <text evidence="7">The sequence shown here is derived from an EMBL/GenBank/DDBJ whole genome shotgun (WGS) entry which is preliminary data.</text>
</comment>
<evidence type="ECO:0000259" key="6">
    <source>
        <dbReference type="SMART" id="SM00363"/>
    </source>
</evidence>
<comment type="similarity">
    <text evidence="1 5">Belongs to the pseudouridine synthase RsuA family.</text>
</comment>
<dbReference type="InterPro" id="IPR042092">
    <property type="entry name" value="PsdUridine_s_RsuA/RluB/E/F_cat"/>
</dbReference>
<dbReference type="PANTHER" id="PTHR47683:SF4">
    <property type="entry name" value="PSEUDOURIDINE SYNTHASE"/>
    <property type="match status" value="1"/>
</dbReference>
<dbReference type="SUPFAM" id="SSF55174">
    <property type="entry name" value="Alpha-L RNA-binding motif"/>
    <property type="match status" value="1"/>
</dbReference>
<dbReference type="GO" id="GO:0003723">
    <property type="term" value="F:RNA binding"/>
    <property type="evidence" value="ECO:0007669"/>
    <property type="project" value="UniProtKB-KW"/>
</dbReference>
<proteinExistence type="inferred from homology"/>
<dbReference type="InterPro" id="IPR036986">
    <property type="entry name" value="S4_RNA-bd_sf"/>
</dbReference>
<dbReference type="GO" id="GO:0000455">
    <property type="term" value="P:enzyme-directed rRNA pseudouridine synthesis"/>
    <property type="evidence" value="ECO:0007669"/>
    <property type="project" value="UniProtKB-ARBA"/>
</dbReference>
<dbReference type="InterPro" id="IPR050343">
    <property type="entry name" value="RsuA_PseudoU_synthase"/>
</dbReference>
<dbReference type="NCBIfam" id="TIGR00093">
    <property type="entry name" value="pseudouridine synthase"/>
    <property type="match status" value="1"/>
</dbReference>
<dbReference type="AlphaFoldDB" id="A0A9D0ZHK1"/>
<dbReference type="CDD" id="cd00165">
    <property type="entry name" value="S4"/>
    <property type="match status" value="1"/>
</dbReference>
<dbReference type="SUPFAM" id="SSF55120">
    <property type="entry name" value="Pseudouridine synthase"/>
    <property type="match status" value="1"/>
</dbReference>
<dbReference type="InterPro" id="IPR018496">
    <property type="entry name" value="PsdUridine_synth_RsuA/RluB_CS"/>
</dbReference>
<sequence length="241" mass="26801">MAKERLDKLLAGQGTASRKEVKALIKKGNVRVNGAVCLLSERKIDPEEDKIEISGALLNFKRHVYIMMHKPPGVLSATNDLHAKTVLDLVPEALKRKGLFPAGRLDKDTEGLLLLTDDGDFAHKMLSPREKVYKRYEARVDRPVTEAVVRAFEQGVVFADGTKCMPARLAVCGEDKTHVQVEICQGMFHQVKKMFLCCGLHVLFLKRTAIGGLVLDGNLHKGQCRELTKREVAAVFISKMP</sequence>
<evidence type="ECO:0000313" key="7">
    <source>
        <dbReference type="EMBL" id="HIQ80670.1"/>
    </source>
</evidence>
<dbReference type="InterPro" id="IPR006145">
    <property type="entry name" value="PsdUridine_synth_RsuA/RluA"/>
</dbReference>
<name>A0A9D0ZHK1_9FIRM</name>
<dbReference type="SMART" id="SM00363">
    <property type="entry name" value="S4"/>
    <property type="match status" value="1"/>
</dbReference>
<reference evidence="7" key="2">
    <citation type="journal article" date="2021" name="PeerJ">
        <title>Extensive microbial diversity within the chicken gut microbiome revealed by metagenomics and culture.</title>
        <authorList>
            <person name="Gilroy R."/>
            <person name="Ravi A."/>
            <person name="Getino M."/>
            <person name="Pursley I."/>
            <person name="Horton D.L."/>
            <person name="Alikhan N.F."/>
            <person name="Baker D."/>
            <person name="Gharbi K."/>
            <person name="Hall N."/>
            <person name="Watson M."/>
            <person name="Adriaenssens E.M."/>
            <person name="Foster-Nyarko E."/>
            <person name="Jarju S."/>
            <person name="Secka A."/>
            <person name="Antonio M."/>
            <person name="Oren A."/>
            <person name="Chaudhuri R.R."/>
            <person name="La Ragione R."/>
            <person name="Hildebrand F."/>
            <person name="Pallen M.J."/>
        </authorList>
    </citation>
    <scope>NUCLEOTIDE SEQUENCE</scope>
    <source>
        <strain evidence="7">ChiSjej1B19-3389</strain>
    </source>
</reference>
<dbReference type="EMBL" id="DVFW01000026">
    <property type="protein sequence ID" value="HIQ80670.1"/>
    <property type="molecule type" value="Genomic_DNA"/>
</dbReference>
<dbReference type="Gene3D" id="3.30.70.1560">
    <property type="entry name" value="Alpha-L RNA-binding motif"/>
    <property type="match status" value="1"/>
</dbReference>
<organism evidence="7 8">
    <name type="scientific">Candidatus Scatavimonas merdigallinarum</name>
    <dbReference type="NCBI Taxonomy" id="2840914"/>
    <lineage>
        <taxon>Bacteria</taxon>
        <taxon>Bacillati</taxon>
        <taxon>Bacillota</taxon>
        <taxon>Clostridia</taxon>
        <taxon>Eubacteriales</taxon>
        <taxon>Oscillospiraceae</taxon>
        <taxon>Oscillospiraceae incertae sedis</taxon>
        <taxon>Candidatus Scatavimonas</taxon>
    </lineage>
</organism>
<reference evidence="7" key="1">
    <citation type="submission" date="2020-10" db="EMBL/GenBank/DDBJ databases">
        <authorList>
            <person name="Gilroy R."/>
        </authorList>
    </citation>
    <scope>NUCLEOTIDE SEQUENCE</scope>
    <source>
        <strain evidence="7">ChiSjej1B19-3389</strain>
    </source>
</reference>
<dbReference type="Pfam" id="PF00849">
    <property type="entry name" value="PseudoU_synth_2"/>
    <property type="match status" value="1"/>
</dbReference>
<evidence type="ECO:0000256" key="3">
    <source>
        <dbReference type="ARBA" id="ARBA00023235"/>
    </source>
</evidence>
<dbReference type="PROSITE" id="PS50889">
    <property type="entry name" value="S4"/>
    <property type="match status" value="1"/>
</dbReference>
<dbReference type="EC" id="5.4.99.-" evidence="5"/>
<gene>
    <name evidence="7" type="ORF">IAD32_05220</name>
</gene>
<dbReference type="CDD" id="cd02553">
    <property type="entry name" value="PseudoU_synth_RsuA"/>
    <property type="match status" value="1"/>
</dbReference>